<accession>A0ABS3HQX4</accession>
<proteinExistence type="predicted"/>
<comment type="caution">
    <text evidence="1">The sequence shown here is derived from an EMBL/GenBank/DDBJ whole genome shotgun (WGS) entry which is preliminary data.</text>
</comment>
<dbReference type="RefSeq" id="WP_206964304.1">
    <property type="nucleotide sequence ID" value="NZ_JAFLVX010000004.1"/>
</dbReference>
<sequence length="140" mass="16584">MSKNHKMLLVLVLVSLLLLMPSLLDKVIDVKMKSYLNDEKRISKYELIVLEKTAFNKKDNSYVMTFTTKSDLKKNDSQSHEGELPDRYYYIRYSIKTNRMSYYTVYKGNTPKLIHVINKEFSFPPTKEELVDTGYFIDEY</sequence>
<keyword evidence="2" id="KW-1185">Reference proteome</keyword>
<organism evidence="1 2">
    <name type="scientific">Candidatus Vagococcus giribetii</name>
    <dbReference type="NCBI Taxonomy" id="2230876"/>
    <lineage>
        <taxon>Bacteria</taxon>
        <taxon>Bacillati</taxon>
        <taxon>Bacillota</taxon>
        <taxon>Bacilli</taxon>
        <taxon>Lactobacillales</taxon>
        <taxon>Enterococcaceae</taxon>
        <taxon>Vagococcus</taxon>
    </lineage>
</organism>
<gene>
    <name evidence="1" type="ORF">DOK76_00985</name>
</gene>
<name>A0ABS3HQX4_9ENTE</name>
<dbReference type="EMBL" id="JAFLVX010000004">
    <property type="protein sequence ID" value="MBO0475622.1"/>
    <property type="molecule type" value="Genomic_DNA"/>
</dbReference>
<evidence type="ECO:0000313" key="1">
    <source>
        <dbReference type="EMBL" id="MBO0475622.1"/>
    </source>
</evidence>
<protein>
    <submittedName>
        <fullName evidence="1">Uncharacterized protein</fullName>
    </submittedName>
</protein>
<reference evidence="1 2" key="1">
    <citation type="submission" date="2021-03" db="EMBL/GenBank/DDBJ databases">
        <title>Enterococcal diversity collection.</title>
        <authorList>
            <person name="Gilmore M.S."/>
            <person name="Schwartzman J."/>
            <person name="Van Tyne D."/>
            <person name="Martin M."/>
            <person name="Earl A.M."/>
            <person name="Manson A.L."/>
            <person name="Straub T."/>
            <person name="Salamzade R."/>
            <person name="Saavedra J."/>
            <person name="Lebreton F."/>
            <person name="Prichula J."/>
            <person name="Schaufler K."/>
            <person name="Gaca A."/>
            <person name="Sgardioli B."/>
            <person name="Wagenaar J."/>
            <person name="Strong T."/>
        </authorList>
    </citation>
    <scope>NUCLEOTIDE SEQUENCE [LARGE SCALE GENOMIC DNA]</scope>
    <source>
        <strain evidence="1 2">DIV0080</strain>
    </source>
</reference>
<evidence type="ECO:0000313" key="2">
    <source>
        <dbReference type="Proteomes" id="UP000664857"/>
    </source>
</evidence>
<dbReference type="Proteomes" id="UP000664857">
    <property type="component" value="Unassembled WGS sequence"/>
</dbReference>